<feature type="region of interest" description="Disordered" evidence="1">
    <location>
        <begin position="282"/>
        <end position="310"/>
    </location>
</feature>
<reference evidence="2 3" key="1">
    <citation type="submission" date="2024-04" db="EMBL/GenBank/DDBJ databases">
        <authorList>
            <person name="Rising A."/>
            <person name="Reimegard J."/>
            <person name="Sonavane S."/>
            <person name="Akerstrom W."/>
            <person name="Nylinder S."/>
            <person name="Hedman E."/>
            <person name="Kallberg Y."/>
        </authorList>
    </citation>
    <scope>NUCLEOTIDE SEQUENCE [LARGE SCALE GENOMIC DNA]</scope>
</reference>
<evidence type="ECO:0000313" key="2">
    <source>
        <dbReference type="EMBL" id="CAL1295774.1"/>
    </source>
</evidence>
<sequence length="703" mass="80608">MARLAAYYQEDFHYPAVGYGPKQRKSAYVLYEEPKNNLCRSHLTNGDRIRSLATSEPTLSPKFVHPVEADDMTLKQRPLMYGSQLIERPHSSQVQHFDNGHRNASTNNRLAGYETNLFDNDSVSSFGEMLAYDNRCIQRSRPHHRDRLRKRFSYAEPNGSHVPHQNFVVHGPQRTLHEAEFTNYDNRLLHPDNYFIESPESDLSPHAFYRPESRQGKWHWVSPHGQFLSPPSPLDSGLSSQSITSSPSLEAEPVSFRGEAFRNDGHPRCLCPKVTYPESRGHLHPLNRYDSGRISPGARSVSQHSHVMPNDRNRIANGGKAMSYAGDDFDNNDHQFSQVRYGKLGIVGEPTDAEQVMATRKRLDNFREQSYPQNNLENKISYEYPEVNGMPPPKPHRRKSHKSAPNYTRPCVIIIESPEKSDSSDGTSSPDRDRSDKSPGPESPMSVTASNSASESPSVSSSNNELDIDDRRKSSKTAESEIRELEDMYKKCNLNDRDLLDRAERRDLPTPHQERVGHRLMRSNSDTLYEVMSPIFHNPYETPHRAPPMRRSGLPDRIADDMALRKLHKPVSSSSFNPADNTITYMLCSTHFTPSVPVGKDILFKDYPDVELDDFSYRKHYFGKKNKIMDPQPPFGIPLRPPPPQKVFTDYLHVVPSNLPQPLCHARRNPDVVRDDLAFRTLRKEEPERMYYDISQFYKKSRR</sequence>
<feature type="compositionally biased region" description="Basic and acidic residues" evidence="1">
    <location>
        <begin position="430"/>
        <end position="439"/>
    </location>
</feature>
<comment type="caution">
    <text evidence="2">The sequence shown here is derived from an EMBL/GenBank/DDBJ whole genome shotgun (WGS) entry which is preliminary data.</text>
</comment>
<accession>A0AAV2BK05</accession>
<feature type="region of interest" description="Disordered" evidence="1">
    <location>
        <begin position="383"/>
        <end position="481"/>
    </location>
</feature>
<evidence type="ECO:0000313" key="3">
    <source>
        <dbReference type="Proteomes" id="UP001497382"/>
    </source>
</evidence>
<dbReference type="Proteomes" id="UP001497382">
    <property type="component" value="Unassembled WGS sequence"/>
</dbReference>
<evidence type="ECO:0000256" key="1">
    <source>
        <dbReference type="SAM" id="MobiDB-lite"/>
    </source>
</evidence>
<dbReference type="AlphaFoldDB" id="A0AAV2BK05"/>
<proteinExistence type="predicted"/>
<gene>
    <name evidence="2" type="ORF">LARSCL_LOCUS19460</name>
</gene>
<feature type="compositionally biased region" description="Basic and acidic residues" evidence="1">
    <location>
        <begin position="469"/>
        <end position="481"/>
    </location>
</feature>
<feature type="compositionally biased region" description="Low complexity" evidence="1">
    <location>
        <begin position="446"/>
        <end position="465"/>
    </location>
</feature>
<feature type="compositionally biased region" description="Low complexity" evidence="1">
    <location>
        <begin position="234"/>
        <end position="249"/>
    </location>
</feature>
<organism evidence="2 3">
    <name type="scientific">Larinioides sclopetarius</name>
    <dbReference type="NCBI Taxonomy" id="280406"/>
    <lineage>
        <taxon>Eukaryota</taxon>
        <taxon>Metazoa</taxon>
        <taxon>Ecdysozoa</taxon>
        <taxon>Arthropoda</taxon>
        <taxon>Chelicerata</taxon>
        <taxon>Arachnida</taxon>
        <taxon>Araneae</taxon>
        <taxon>Araneomorphae</taxon>
        <taxon>Entelegynae</taxon>
        <taxon>Araneoidea</taxon>
        <taxon>Araneidae</taxon>
        <taxon>Larinioides</taxon>
    </lineage>
</organism>
<feature type="region of interest" description="Disordered" evidence="1">
    <location>
        <begin position="231"/>
        <end position="251"/>
    </location>
</feature>
<protein>
    <submittedName>
        <fullName evidence="2">Uncharacterized protein</fullName>
    </submittedName>
</protein>
<keyword evidence="3" id="KW-1185">Reference proteome</keyword>
<name>A0AAV2BK05_9ARAC</name>
<dbReference type="EMBL" id="CAXIEN010000379">
    <property type="protein sequence ID" value="CAL1295774.1"/>
    <property type="molecule type" value="Genomic_DNA"/>
</dbReference>